<evidence type="ECO:0000256" key="3">
    <source>
        <dbReference type="ARBA" id="ARBA00022737"/>
    </source>
</evidence>
<evidence type="ECO:0000256" key="8">
    <source>
        <dbReference type="PROSITE-ProRule" id="PRU00035"/>
    </source>
</evidence>
<feature type="compositionally biased region" description="Basic and acidic residues" evidence="10">
    <location>
        <begin position="660"/>
        <end position="676"/>
    </location>
</feature>
<feature type="domain" description="PWWP" evidence="13">
    <location>
        <begin position="1131"/>
        <end position="1197"/>
    </location>
</feature>
<dbReference type="InterPro" id="IPR036427">
    <property type="entry name" value="Bromodomain-like_sf"/>
</dbReference>
<dbReference type="PROSITE" id="PS51805">
    <property type="entry name" value="EPHD"/>
    <property type="match status" value="1"/>
</dbReference>
<sequence>MPGIPSKPNNIPLASSLPKVSFRKVPPDEALLFHISPGIIDPHAIPFGYNDGSEYDKPDHYIRYVEPSEGDLKKQVEYDMDEQDQEWLDALNHDRRKEGLDTISYETFEIILDQLEKEWFDLMKRVPPKPSHGAAADTAAPHDDNADSEDGDDSKCAICDDGECENSNAIVFCDGCNLAVHQDCYGIPYIPEGQWLCRKCTVSPDRAVSCILCPHEGGAFKQTTTGKWAHLLCAMWIPETGVSNPVYMEPIDSVERIPKARWKLHCYLCRYRMGACIQCDNRSCFTAFHVTCARKAGLLFRTERTRVSHHLYDESDGSDDERAEVLRACCHRHMPLDMRDQFKVDFGRQSAIDDDRSEASYRASPFVSSRTRELSVESGFGAPLISVSRRSSIVGSHDGAAAINDARSTSKSARAYKKSFKAGPPLVPAYIANRVLEYITRIHLRKKTTAVQLIARYWSLKREARRGAPLLKRLHLEPWTASSQNKEQTDAQKVKKLNFLRSIRGDLERVRMLVEQVRKREKEKLRQAQQIRNSLVEPILFPFHADLRAAIAKFEAVDRHGFFAQPVSKVDVPDYYDIVKEPMDWTAIKDKIANKMYENVQEMRQDVLKIASNAMTYNKADTPYHKAATKILKMIPEVFNELAAIESSHLRAYQQQLEQQLKDSAKQRDGDSDKQIEPAPQAVNAETQRQLLELGLEPPHQLIALLRDYHLMDEEEQTDIRQQAYGTHPMPPTLHVKTEEDGHAEEEETVAEQPSSSRQRQVTPIVNLMQDFVRQINVPPPPPPPPSPPAPVSPPSAAANAATAGSPQKAPRAIRRRKTSDTSAREPVERRSTRRSAATQAESKPEDALGEAAPATPARNKRQRAQSSANAAPSGTRPSIDSEADTAKVQATPMSKSLSQPAAKTGEGVQVKDDVGAHDSFLLFNSGWVLPEGSKRHRNAAARPEMIGQRPRKISAPESPAPIRPGLAAEQAASTTSQYQQRPRSRTVPSSNPRTGPPTSATKSKQQNSTRRGSRSKKAEKEEAQAQDNTTAGSSPLTSDDEGEKSARADTNGKQKEEVAERRSKRTREREMSELSEAPSEGAVQDTPATLTRRSTRGRTTSVDPSTSPSAPKRPRASPKPEPHYTTTPKAGTRVWAKVDTFPHFPAVVVTDESLIPEEMLRGKPDIEGMVAVSFYGGTSKSWGWVALSKMAPLLIDDAEDDRYLKLAAKKGQTRQVREAFEEAKSA</sequence>
<dbReference type="PRINTS" id="PR00503">
    <property type="entry name" value="BROMODOMAIN"/>
</dbReference>
<reference evidence="15 16" key="1">
    <citation type="submission" date="2018-03" db="EMBL/GenBank/DDBJ databases">
        <authorList>
            <person name="Guldener U."/>
        </authorList>
    </citation>
    <scope>NUCLEOTIDE SEQUENCE [LARGE SCALE GENOMIC DNA]</scope>
    <source>
        <strain evidence="15 16">NBRC100155</strain>
    </source>
</reference>
<feature type="region of interest" description="Disordered" evidence="10">
    <location>
        <begin position="657"/>
        <end position="682"/>
    </location>
</feature>
<evidence type="ECO:0000313" key="15">
    <source>
        <dbReference type="EMBL" id="SPO30428.1"/>
    </source>
</evidence>
<feature type="compositionally biased region" description="Pro residues" evidence="10">
    <location>
        <begin position="778"/>
        <end position="794"/>
    </location>
</feature>
<dbReference type="SMART" id="SM00249">
    <property type="entry name" value="PHD"/>
    <property type="match status" value="2"/>
</dbReference>
<keyword evidence="16" id="KW-1185">Reference proteome</keyword>
<dbReference type="PROSITE" id="PS50812">
    <property type="entry name" value="PWWP"/>
    <property type="match status" value="1"/>
</dbReference>
<evidence type="ECO:0000256" key="5">
    <source>
        <dbReference type="ARBA" id="ARBA00022833"/>
    </source>
</evidence>
<keyword evidence="2" id="KW-0479">Metal-binding</keyword>
<dbReference type="InterPro" id="IPR001965">
    <property type="entry name" value="Znf_PHD"/>
</dbReference>
<feature type="compositionally biased region" description="Basic and acidic residues" evidence="10">
    <location>
        <begin position="1044"/>
        <end position="1073"/>
    </location>
</feature>
<dbReference type="SUPFAM" id="SSF57903">
    <property type="entry name" value="FYVE/PHD zinc finger"/>
    <property type="match status" value="1"/>
</dbReference>
<feature type="compositionally biased region" description="Low complexity" evidence="10">
    <location>
        <begin position="1098"/>
        <end position="1111"/>
    </location>
</feature>
<dbReference type="Gene3D" id="3.30.40.10">
    <property type="entry name" value="Zinc/RING finger domain, C3HC4 (zinc finger)"/>
    <property type="match status" value="2"/>
</dbReference>
<feature type="compositionally biased region" description="Polar residues" evidence="10">
    <location>
        <begin position="892"/>
        <end position="902"/>
    </location>
</feature>
<feature type="compositionally biased region" description="Polar residues" evidence="10">
    <location>
        <begin position="753"/>
        <end position="762"/>
    </location>
</feature>
<keyword evidence="6 8" id="KW-0103">Bromodomain</keyword>
<evidence type="ECO:0000259" key="14">
    <source>
        <dbReference type="PROSITE" id="PS51805"/>
    </source>
</evidence>
<feature type="compositionally biased region" description="Polar residues" evidence="10">
    <location>
        <begin position="1026"/>
        <end position="1038"/>
    </location>
</feature>
<dbReference type="SMART" id="SM00297">
    <property type="entry name" value="BROMO"/>
    <property type="match status" value="1"/>
</dbReference>
<feature type="compositionally biased region" description="Low complexity" evidence="10">
    <location>
        <begin position="795"/>
        <end position="807"/>
    </location>
</feature>
<comment type="subcellular location">
    <subcellularLocation>
        <location evidence="1">Nucleus</location>
    </subcellularLocation>
</comment>
<feature type="compositionally biased region" description="Polar residues" evidence="10">
    <location>
        <begin position="865"/>
        <end position="879"/>
    </location>
</feature>
<evidence type="ECO:0000256" key="1">
    <source>
        <dbReference type="ARBA" id="ARBA00004123"/>
    </source>
</evidence>
<dbReference type="PANTHER" id="PTHR13793:SF107">
    <property type="entry name" value="BROMODOMAIN-CONTAINING PROTEIN HOMOLOG"/>
    <property type="match status" value="1"/>
</dbReference>
<dbReference type="SUPFAM" id="SSF63748">
    <property type="entry name" value="Tudor/PWWP/MBT"/>
    <property type="match status" value="1"/>
</dbReference>
<dbReference type="InterPro" id="IPR000313">
    <property type="entry name" value="PWWP_dom"/>
</dbReference>
<dbReference type="Pfam" id="PF00439">
    <property type="entry name" value="Bromodomain"/>
    <property type="match status" value="1"/>
</dbReference>
<dbReference type="AlphaFoldDB" id="A0A5C3EIN4"/>
<feature type="domain" description="Bromo" evidence="11">
    <location>
        <begin position="555"/>
        <end position="625"/>
    </location>
</feature>
<protein>
    <submittedName>
        <fullName evidence="15">Related to Peregrin (Bromodomain and PHD finger-containing protein 1)</fullName>
    </submittedName>
</protein>
<dbReference type="GO" id="GO:0008270">
    <property type="term" value="F:zinc ion binding"/>
    <property type="evidence" value="ECO:0007669"/>
    <property type="project" value="UniProtKB-KW"/>
</dbReference>
<organism evidence="15 16">
    <name type="scientific">Ustilago trichophora</name>
    <dbReference type="NCBI Taxonomy" id="86804"/>
    <lineage>
        <taxon>Eukaryota</taxon>
        <taxon>Fungi</taxon>
        <taxon>Dikarya</taxon>
        <taxon>Basidiomycota</taxon>
        <taxon>Ustilaginomycotina</taxon>
        <taxon>Ustilaginomycetes</taxon>
        <taxon>Ustilaginales</taxon>
        <taxon>Ustilaginaceae</taxon>
        <taxon>Ustilago</taxon>
    </lineage>
</organism>
<evidence type="ECO:0000256" key="2">
    <source>
        <dbReference type="ARBA" id="ARBA00022723"/>
    </source>
</evidence>
<dbReference type="PROSITE" id="PS01359">
    <property type="entry name" value="ZF_PHD_1"/>
    <property type="match status" value="1"/>
</dbReference>
<dbReference type="InterPro" id="IPR019787">
    <property type="entry name" value="Znf_PHD-finger"/>
</dbReference>
<evidence type="ECO:0000313" key="16">
    <source>
        <dbReference type="Proteomes" id="UP000324022"/>
    </source>
</evidence>
<evidence type="ECO:0000256" key="10">
    <source>
        <dbReference type="SAM" id="MobiDB-lite"/>
    </source>
</evidence>
<dbReference type="PROSITE" id="PS50014">
    <property type="entry name" value="BROMODOMAIN_2"/>
    <property type="match status" value="1"/>
</dbReference>
<accession>A0A5C3EIN4</accession>
<name>A0A5C3EIN4_9BASI</name>
<evidence type="ECO:0000259" key="12">
    <source>
        <dbReference type="PROSITE" id="PS50016"/>
    </source>
</evidence>
<feature type="region of interest" description="Disordered" evidence="10">
    <location>
        <begin position="130"/>
        <end position="152"/>
    </location>
</feature>
<dbReference type="PANTHER" id="PTHR13793">
    <property type="entry name" value="PHD FINGER PROTEINS"/>
    <property type="match status" value="1"/>
</dbReference>
<dbReference type="Pfam" id="PF10513">
    <property type="entry name" value="EPL1"/>
    <property type="match status" value="1"/>
</dbReference>
<feature type="region of interest" description="Disordered" evidence="10">
    <location>
        <begin position="927"/>
        <end position="1130"/>
    </location>
</feature>
<dbReference type="InterPro" id="IPR013083">
    <property type="entry name" value="Znf_RING/FYVE/PHD"/>
</dbReference>
<dbReference type="Pfam" id="PF13832">
    <property type="entry name" value="zf-HC5HC2H_2"/>
    <property type="match status" value="1"/>
</dbReference>
<gene>
    <name evidence="15" type="ORF">UTRI_06358</name>
</gene>
<dbReference type="InterPro" id="IPR019786">
    <property type="entry name" value="Zinc_finger_PHD-type_CS"/>
</dbReference>
<dbReference type="Gene3D" id="2.30.30.140">
    <property type="match status" value="1"/>
</dbReference>
<dbReference type="SUPFAM" id="SSF47370">
    <property type="entry name" value="Bromodomain"/>
    <property type="match status" value="1"/>
</dbReference>
<dbReference type="PROSITE" id="PS50016">
    <property type="entry name" value="ZF_PHD_2"/>
    <property type="match status" value="1"/>
</dbReference>
<keyword evidence="3" id="KW-0677">Repeat</keyword>
<dbReference type="FunFam" id="3.30.40.10:FF:000007">
    <property type="entry name" value="Bromodomain containing 1, isoform CRA_b"/>
    <property type="match status" value="1"/>
</dbReference>
<dbReference type="GO" id="GO:0006325">
    <property type="term" value="P:chromatin organization"/>
    <property type="evidence" value="ECO:0007669"/>
    <property type="project" value="UniProtKB-ARBA"/>
</dbReference>
<dbReference type="InterPro" id="IPR019542">
    <property type="entry name" value="Enhancer_polycomb-like_N"/>
</dbReference>
<feature type="domain" description="PHD-type" evidence="14">
    <location>
        <begin position="207"/>
        <end position="334"/>
    </location>
</feature>
<feature type="region of interest" description="Disordered" evidence="10">
    <location>
        <begin position="724"/>
        <end position="762"/>
    </location>
</feature>
<evidence type="ECO:0000256" key="7">
    <source>
        <dbReference type="ARBA" id="ARBA00023242"/>
    </source>
</evidence>
<evidence type="ECO:0000256" key="6">
    <source>
        <dbReference type="ARBA" id="ARBA00023117"/>
    </source>
</evidence>
<dbReference type="InterPro" id="IPR011011">
    <property type="entry name" value="Znf_FYVE_PHD"/>
</dbReference>
<feature type="compositionally biased region" description="Polar residues" evidence="10">
    <location>
        <begin position="972"/>
        <end position="1011"/>
    </location>
</feature>
<dbReference type="OrthoDB" id="20839at2759"/>
<dbReference type="Gene3D" id="1.20.920.10">
    <property type="entry name" value="Bromodomain-like"/>
    <property type="match status" value="1"/>
</dbReference>
<evidence type="ECO:0000256" key="4">
    <source>
        <dbReference type="ARBA" id="ARBA00022771"/>
    </source>
</evidence>
<keyword evidence="4 9" id="KW-0863">Zinc-finger</keyword>
<dbReference type="Pfam" id="PF00855">
    <property type="entry name" value="PWWP"/>
    <property type="match status" value="1"/>
</dbReference>
<dbReference type="CDD" id="cd04369">
    <property type="entry name" value="Bromodomain"/>
    <property type="match status" value="1"/>
</dbReference>
<evidence type="ECO:0000259" key="11">
    <source>
        <dbReference type="PROSITE" id="PS50014"/>
    </source>
</evidence>
<feature type="compositionally biased region" description="Basic and acidic residues" evidence="10">
    <location>
        <begin position="819"/>
        <end position="831"/>
    </location>
</feature>
<dbReference type="SMART" id="SM00293">
    <property type="entry name" value="PWWP"/>
    <property type="match status" value="1"/>
</dbReference>
<proteinExistence type="predicted"/>
<evidence type="ECO:0000259" key="13">
    <source>
        <dbReference type="PROSITE" id="PS50812"/>
    </source>
</evidence>
<dbReference type="InterPro" id="IPR034732">
    <property type="entry name" value="EPHD"/>
</dbReference>
<keyword evidence="7" id="KW-0539">Nucleus</keyword>
<feature type="domain" description="PHD-type" evidence="12">
    <location>
        <begin position="153"/>
        <end position="203"/>
    </location>
</feature>
<evidence type="ECO:0000256" key="9">
    <source>
        <dbReference type="PROSITE-ProRule" id="PRU00146"/>
    </source>
</evidence>
<dbReference type="Proteomes" id="UP000324022">
    <property type="component" value="Unassembled WGS sequence"/>
</dbReference>
<dbReference type="InterPro" id="IPR050701">
    <property type="entry name" value="Histone_Mod_Regulator"/>
</dbReference>
<dbReference type="Pfam" id="PF13831">
    <property type="entry name" value="PHD_2"/>
    <property type="match status" value="1"/>
</dbReference>
<keyword evidence="5" id="KW-0862">Zinc</keyword>
<feature type="region of interest" description="Disordered" evidence="10">
    <location>
        <begin position="775"/>
        <end position="911"/>
    </location>
</feature>
<dbReference type="GO" id="GO:0006357">
    <property type="term" value="P:regulation of transcription by RNA polymerase II"/>
    <property type="evidence" value="ECO:0007669"/>
    <property type="project" value="TreeGrafter"/>
</dbReference>
<dbReference type="CDD" id="cd15492">
    <property type="entry name" value="PHD_BRPF_JADE_like"/>
    <property type="match status" value="1"/>
</dbReference>
<dbReference type="GO" id="GO:0005634">
    <property type="term" value="C:nucleus"/>
    <property type="evidence" value="ECO:0007669"/>
    <property type="project" value="UniProtKB-SubCell"/>
</dbReference>
<dbReference type="FunFam" id="3.30.40.10:FF:000008">
    <property type="entry name" value="Bromodomain containing 1, isoform CRA_a"/>
    <property type="match status" value="1"/>
</dbReference>
<dbReference type="InterPro" id="IPR001487">
    <property type="entry name" value="Bromodomain"/>
</dbReference>
<dbReference type="EMBL" id="OOIN01000033">
    <property type="protein sequence ID" value="SPO30428.1"/>
    <property type="molecule type" value="Genomic_DNA"/>
</dbReference>